<proteinExistence type="predicted"/>
<reference evidence="1" key="1">
    <citation type="journal article" date="2022" name="bioRxiv">
        <title>Sequencing and chromosome-scale assembly of the giantPleurodeles waltlgenome.</title>
        <authorList>
            <person name="Brown T."/>
            <person name="Elewa A."/>
            <person name="Iarovenko S."/>
            <person name="Subramanian E."/>
            <person name="Araus A.J."/>
            <person name="Petzold A."/>
            <person name="Susuki M."/>
            <person name="Suzuki K.-i.T."/>
            <person name="Hayashi T."/>
            <person name="Toyoda A."/>
            <person name="Oliveira C."/>
            <person name="Osipova E."/>
            <person name="Leigh N.D."/>
            <person name="Simon A."/>
            <person name="Yun M.H."/>
        </authorList>
    </citation>
    <scope>NUCLEOTIDE SEQUENCE</scope>
    <source>
        <strain evidence="1">20211129_DDA</strain>
        <tissue evidence="1">Liver</tissue>
    </source>
</reference>
<dbReference type="EMBL" id="JANPWB010000004">
    <property type="protein sequence ID" value="KAJ1190715.1"/>
    <property type="molecule type" value="Genomic_DNA"/>
</dbReference>
<dbReference type="Proteomes" id="UP001066276">
    <property type="component" value="Chromosome 2_2"/>
</dbReference>
<dbReference type="Gene3D" id="3.30.250.20">
    <property type="entry name" value="L1 transposable element, C-terminal domain"/>
    <property type="match status" value="1"/>
</dbReference>
<organism evidence="1 2">
    <name type="scientific">Pleurodeles waltl</name>
    <name type="common">Iberian ribbed newt</name>
    <dbReference type="NCBI Taxonomy" id="8319"/>
    <lineage>
        <taxon>Eukaryota</taxon>
        <taxon>Metazoa</taxon>
        <taxon>Chordata</taxon>
        <taxon>Craniata</taxon>
        <taxon>Vertebrata</taxon>
        <taxon>Euteleostomi</taxon>
        <taxon>Amphibia</taxon>
        <taxon>Batrachia</taxon>
        <taxon>Caudata</taxon>
        <taxon>Salamandroidea</taxon>
        <taxon>Salamandridae</taxon>
        <taxon>Pleurodelinae</taxon>
        <taxon>Pleurodeles</taxon>
    </lineage>
</organism>
<dbReference type="AlphaFoldDB" id="A0AAV7UNW0"/>
<comment type="caution">
    <text evidence="1">The sequence shown here is derived from an EMBL/GenBank/DDBJ whole genome shotgun (WGS) entry which is preliminary data.</text>
</comment>
<name>A0AAV7UNW0_PLEWA</name>
<evidence type="ECO:0000313" key="2">
    <source>
        <dbReference type="Proteomes" id="UP001066276"/>
    </source>
</evidence>
<protein>
    <submittedName>
        <fullName evidence="1">Uncharacterized protein</fullName>
    </submittedName>
</protein>
<evidence type="ECO:0000313" key="1">
    <source>
        <dbReference type="EMBL" id="KAJ1190715.1"/>
    </source>
</evidence>
<gene>
    <name evidence="1" type="ORF">NDU88_000037</name>
</gene>
<accession>A0AAV7UNW0</accession>
<dbReference type="InterPro" id="IPR042566">
    <property type="entry name" value="L1_C"/>
</dbReference>
<sequence>MHIYCTQLQRQAFFEKARLDVIRSFEGNILSRQDICHMTVERRYRMKQLIKLCQEKCAEAYLRYPAWLKIIFENRT</sequence>
<keyword evidence="2" id="KW-1185">Reference proteome</keyword>